<dbReference type="EMBL" id="CP009920">
    <property type="protein sequence ID" value="AJI23339.1"/>
    <property type="molecule type" value="Genomic_DNA"/>
</dbReference>
<dbReference type="Proteomes" id="UP000031829">
    <property type="component" value="Chromosome"/>
</dbReference>
<dbReference type="HOGENOM" id="CLU_076552_0_0_9"/>
<evidence type="ECO:0000313" key="1">
    <source>
        <dbReference type="EMBL" id="AJI23339.1"/>
    </source>
</evidence>
<organism evidence="1 2">
    <name type="scientific">Priestia megaterium (strain ATCC 14581 / DSM 32 / CCUG 1817 / JCM 2506 / NBRC 15308 / NCIMB 9376 / NCTC 10342 / NRRL B-14308 / VKM B-512 / Ford 19)</name>
    <name type="common">Bacillus megaterium</name>
    <dbReference type="NCBI Taxonomy" id="1348623"/>
    <lineage>
        <taxon>Bacteria</taxon>
        <taxon>Bacillati</taxon>
        <taxon>Bacillota</taxon>
        <taxon>Bacilli</taxon>
        <taxon>Bacillales</taxon>
        <taxon>Bacillaceae</taxon>
        <taxon>Priestia</taxon>
    </lineage>
</organism>
<evidence type="ECO:0000313" key="2">
    <source>
        <dbReference type="Proteomes" id="UP000031829"/>
    </source>
</evidence>
<name>A0A0B6AU32_PRIM2</name>
<dbReference type="AlphaFoldDB" id="A0A0B6AU32"/>
<sequence>MTKLMILVFMLISFFVHPQKMKAEENLTYFPVSDTGKVLKWKRVESLLPKGKKFKVIDVETGFYFYVQRRAGSHHADVQPLTRQDTKVMKHLYNGKWSWNRRAVLIPFKGQMLAASMNGMPHGAGALDNGFPGHFCIHFAGSTTHKSQNVDPGHQLMVLKAGGKLDEYALKAEPAEVVNMFLTGLKQDDDALMQPVLRVKQEHKLWAKLHSISTIYYKTDLFHTKKYKTKEKIVVDCLIYYEDKGAQKTTMVFTLKRNPLTNGWEISSLTL</sequence>
<dbReference type="RefSeq" id="WP_034652270.1">
    <property type="nucleotide sequence ID" value="NZ_BCVB01000004.1"/>
</dbReference>
<protein>
    <submittedName>
        <fullName evidence="1">Uncharacterized protein</fullName>
    </submittedName>
</protein>
<dbReference type="GeneID" id="93642608"/>
<dbReference type="KEGG" id="bmeg:BG04_4613"/>
<proteinExistence type="predicted"/>
<accession>A0A0B6AU32</accession>
<gene>
    <name evidence="1" type="ORF">BG04_4613</name>
</gene>
<reference evidence="1 2" key="1">
    <citation type="journal article" date="2015" name="Genome Announc.">
        <title>Complete genome sequences for 35 biothreat assay-relevant bacillus species.</title>
        <authorList>
            <person name="Johnson S.L."/>
            <person name="Daligault H.E."/>
            <person name="Davenport K.W."/>
            <person name="Jaissle J."/>
            <person name="Frey K.G."/>
            <person name="Ladner J.T."/>
            <person name="Broomall S.M."/>
            <person name="Bishop-Lilly K.A."/>
            <person name="Bruce D.C."/>
            <person name="Gibbons H.S."/>
            <person name="Coyne S.R."/>
            <person name="Lo C.C."/>
            <person name="Meincke L."/>
            <person name="Munk A.C."/>
            <person name="Koroleva G.I."/>
            <person name="Rosenzweig C.N."/>
            <person name="Palacios G.F."/>
            <person name="Redden C.L."/>
            <person name="Minogue T.D."/>
            <person name="Chain P.S."/>
        </authorList>
    </citation>
    <scope>NUCLEOTIDE SEQUENCE [LARGE SCALE GENOMIC DNA]</scope>
    <source>
        <strain evidence="2">ATCC 14581 / DSM 32 / JCM 2506 / NBRC 15308 / NCIMB 9376 / NCTC 10342 / NRRL B-14308 / VKM B-512</strain>
    </source>
</reference>